<accession>A0ABW1S9C2</accession>
<evidence type="ECO:0000313" key="4">
    <source>
        <dbReference type="Proteomes" id="UP001596303"/>
    </source>
</evidence>
<dbReference type="SMART" id="SM00487">
    <property type="entry name" value="DEXDc"/>
    <property type="match status" value="1"/>
</dbReference>
<dbReference type="RefSeq" id="WP_377377317.1">
    <property type="nucleotide sequence ID" value="NZ_JBHSSW010000008.1"/>
</dbReference>
<dbReference type="InterPro" id="IPR006935">
    <property type="entry name" value="Helicase/UvrB_N"/>
</dbReference>
<feature type="domain" description="Helicase C-terminal" evidence="2">
    <location>
        <begin position="220"/>
        <end position="378"/>
    </location>
</feature>
<dbReference type="InterPro" id="IPR001650">
    <property type="entry name" value="Helicase_C-like"/>
</dbReference>
<evidence type="ECO:0000313" key="3">
    <source>
        <dbReference type="EMBL" id="MFC6197841.1"/>
    </source>
</evidence>
<reference evidence="4" key="1">
    <citation type="journal article" date="2019" name="Int. J. Syst. Evol. Microbiol.">
        <title>The Global Catalogue of Microorganisms (GCM) 10K type strain sequencing project: providing services to taxonomists for standard genome sequencing and annotation.</title>
        <authorList>
            <consortium name="The Broad Institute Genomics Platform"/>
            <consortium name="The Broad Institute Genome Sequencing Center for Infectious Disease"/>
            <person name="Wu L."/>
            <person name="Ma J."/>
        </authorList>
    </citation>
    <scope>NUCLEOTIDE SEQUENCE [LARGE SCALE GENOMIC DNA]</scope>
    <source>
        <strain evidence="4">CGMCC-1.15741</strain>
    </source>
</reference>
<name>A0ABW1S9C2_9PROT</name>
<keyword evidence="3" id="KW-0547">Nucleotide-binding</keyword>
<gene>
    <name evidence="3" type="ORF">ACFQDM_07115</name>
</gene>
<dbReference type="Pfam" id="PF00271">
    <property type="entry name" value="Helicase_C"/>
    <property type="match status" value="1"/>
</dbReference>
<keyword evidence="3" id="KW-0378">Hydrolase</keyword>
<sequence>MLALHEGKEIVLRDYQANAIEALRENIRQGLRRNILCAGTGAGKTLTAGSLLKQASGKGSYSLFIVDRVALVDQTSAVFDEYGIPHGVLQGIHPRYSPREHVQVCSAQTLARRFLPRDPDLIVVDEAHTRYAGTLKYMEQYPDAVKIGLTATPFTKGMANEWDAVVNVIPTRRLIEQGFLIEPKIYVARSPEDSELGLNSFGEFSDESAASAGIRIIGDVVSEWIDKTHEHFGGPAKTIVFSPTVEHGRELCDAFRAAGYNFQQISYLDKSDDERRDKIAEFRRPDSLIDGLVSCGVLTKGFDVPEVRIGVSCKPYKKSLSSHMQEIGRVMRSLPDGSEKKALWLDHSGNIERFAVEMYDVWENGAGELDKSTMLDSKPRERSEQVREKVVCPECSGAIRGSICTACGWERPARSSITVADGELQEFSLERMAMQPRAGLRADCLKEPRKVWEAALTYCFERSRKGEEHARKWAYGIFRGVYPDSKLPFGWFDMSPVSADPHAYALIERETKRFRKQSRRRAA</sequence>
<dbReference type="Pfam" id="PF04851">
    <property type="entry name" value="ResIII"/>
    <property type="match status" value="1"/>
</dbReference>
<evidence type="ECO:0000259" key="1">
    <source>
        <dbReference type="PROSITE" id="PS51192"/>
    </source>
</evidence>
<protein>
    <submittedName>
        <fullName evidence="3">DEAD/DEAH box helicase</fullName>
        <ecNumber evidence="3">3.6.4.-</ecNumber>
    </submittedName>
</protein>
<dbReference type="InterPro" id="IPR050742">
    <property type="entry name" value="Helicase_Restrict-Modif_Enz"/>
</dbReference>
<dbReference type="SUPFAM" id="SSF52540">
    <property type="entry name" value="P-loop containing nucleoside triphosphate hydrolases"/>
    <property type="match status" value="1"/>
</dbReference>
<dbReference type="EMBL" id="JBHSSW010000008">
    <property type="protein sequence ID" value="MFC6197841.1"/>
    <property type="molecule type" value="Genomic_DNA"/>
</dbReference>
<keyword evidence="3" id="KW-0347">Helicase</keyword>
<dbReference type="PROSITE" id="PS51192">
    <property type="entry name" value="HELICASE_ATP_BIND_1"/>
    <property type="match status" value="1"/>
</dbReference>
<dbReference type="PANTHER" id="PTHR47396:SF1">
    <property type="entry name" value="ATP-DEPENDENT HELICASE IRC3-RELATED"/>
    <property type="match status" value="1"/>
</dbReference>
<dbReference type="Gene3D" id="3.40.50.300">
    <property type="entry name" value="P-loop containing nucleotide triphosphate hydrolases"/>
    <property type="match status" value="2"/>
</dbReference>
<feature type="domain" description="Helicase ATP-binding" evidence="1">
    <location>
        <begin position="25"/>
        <end position="171"/>
    </location>
</feature>
<keyword evidence="3" id="KW-0067">ATP-binding</keyword>
<dbReference type="GO" id="GO:0004386">
    <property type="term" value="F:helicase activity"/>
    <property type="evidence" value="ECO:0007669"/>
    <property type="project" value="UniProtKB-KW"/>
</dbReference>
<proteinExistence type="predicted"/>
<dbReference type="GO" id="GO:0016787">
    <property type="term" value="F:hydrolase activity"/>
    <property type="evidence" value="ECO:0007669"/>
    <property type="project" value="UniProtKB-KW"/>
</dbReference>
<dbReference type="PANTHER" id="PTHR47396">
    <property type="entry name" value="TYPE I RESTRICTION ENZYME ECOKI R PROTEIN"/>
    <property type="match status" value="1"/>
</dbReference>
<keyword evidence="4" id="KW-1185">Reference proteome</keyword>
<dbReference type="InterPro" id="IPR014001">
    <property type="entry name" value="Helicase_ATP-bd"/>
</dbReference>
<evidence type="ECO:0000259" key="2">
    <source>
        <dbReference type="PROSITE" id="PS51194"/>
    </source>
</evidence>
<organism evidence="3 4">
    <name type="scientific">Ponticaulis profundi</name>
    <dbReference type="NCBI Taxonomy" id="2665222"/>
    <lineage>
        <taxon>Bacteria</taxon>
        <taxon>Pseudomonadati</taxon>
        <taxon>Pseudomonadota</taxon>
        <taxon>Alphaproteobacteria</taxon>
        <taxon>Hyphomonadales</taxon>
        <taxon>Hyphomonadaceae</taxon>
        <taxon>Ponticaulis</taxon>
    </lineage>
</organism>
<dbReference type="InterPro" id="IPR027417">
    <property type="entry name" value="P-loop_NTPase"/>
</dbReference>
<dbReference type="PROSITE" id="PS51194">
    <property type="entry name" value="HELICASE_CTER"/>
    <property type="match status" value="1"/>
</dbReference>
<comment type="caution">
    <text evidence="3">The sequence shown here is derived from an EMBL/GenBank/DDBJ whole genome shotgun (WGS) entry which is preliminary data.</text>
</comment>
<dbReference type="Proteomes" id="UP001596303">
    <property type="component" value="Unassembled WGS sequence"/>
</dbReference>
<dbReference type="EC" id="3.6.4.-" evidence="3"/>